<dbReference type="STRING" id="1565605.PG1C_06030"/>
<accession>A0A0C5JCB9</accession>
<dbReference type="SUPFAM" id="SSF110997">
    <property type="entry name" value="Sporulation related repeat"/>
    <property type="match status" value="1"/>
</dbReference>
<dbReference type="InterPro" id="IPR036680">
    <property type="entry name" value="SPOR-like_sf"/>
</dbReference>
<evidence type="ECO:0000259" key="1">
    <source>
        <dbReference type="Pfam" id="PF05036"/>
    </source>
</evidence>
<dbReference type="EMBL" id="CP010554">
    <property type="protein sequence ID" value="AJP49455.1"/>
    <property type="molecule type" value="Genomic_DNA"/>
</dbReference>
<proteinExistence type="predicted"/>
<dbReference type="Proteomes" id="UP000061603">
    <property type="component" value="Chromosome"/>
</dbReference>
<reference evidence="2 3" key="1">
    <citation type="journal article" date="2015" name="Genome Announc.">
        <title>Complete Genome Sequence of a Novel Bacterium within the Family Rhodocyclaceae That Degrades Polycyclic Aromatic Hydrocarbons.</title>
        <authorList>
            <person name="Singleton D.R."/>
            <person name="Dickey A.N."/>
            <person name="Scholl E.H."/>
            <person name="Wright F.A."/>
            <person name="Aitken M.D."/>
        </authorList>
    </citation>
    <scope>NUCLEOTIDE SEQUENCE [LARGE SCALE GENOMIC DNA]</scope>
    <source>
        <strain evidence="3">PG1-Ca6</strain>
    </source>
</reference>
<dbReference type="HOGENOM" id="CLU_2635663_0_0_4"/>
<dbReference type="InterPro" id="IPR007730">
    <property type="entry name" value="SPOR-like_dom"/>
</dbReference>
<protein>
    <recommendedName>
        <fullName evidence="1">SPOR domain-containing protein</fullName>
    </recommendedName>
</protein>
<keyword evidence="3" id="KW-1185">Reference proteome</keyword>
<dbReference type="GO" id="GO:0042834">
    <property type="term" value="F:peptidoglycan binding"/>
    <property type="evidence" value="ECO:0007669"/>
    <property type="project" value="InterPro"/>
</dbReference>
<evidence type="ECO:0000313" key="3">
    <source>
        <dbReference type="Proteomes" id="UP000061603"/>
    </source>
</evidence>
<dbReference type="AlphaFoldDB" id="A0A0C5JCB9"/>
<dbReference type="KEGG" id="rbu:PG1C_06030"/>
<dbReference type="Gene3D" id="3.30.70.1070">
    <property type="entry name" value="Sporulation related repeat"/>
    <property type="match status" value="1"/>
</dbReference>
<feature type="domain" description="SPOR" evidence="1">
    <location>
        <begin position="9"/>
        <end position="72"/>
    </location>
</feature>
<sequence>MPAKKTSGTQHFGVQLGVFNTVANAEKLRQKMQAQGVPVVVEARVHVGPFATRAEAEEARAKLKALGIEESVLVMLK</sequence>
<evidence type="ECO:0000313" key="2">
    <source>
        <dbReference type="EMBL" id="AJP49455.1"/>
    </source>
</evidence>
<dbReference type="Pfam" id="PF05036">
    <property type="entry name" value="SPOR"/>
    <property type="match status" value="1"/>
</dbReference>
<name>A0A0C5JCB9_9PROT</name>
<organism evidence="2 3">
    <name type="scientific">Rugosibacter aromaticivorans</name>
    <dbReference type="NCBI Taxonomy" id="1565605"/>
    <lineage>
        <taxon>Bacteria</taxon>
        <taxon>Pseudomonadati</taxon>
        <taxon>Pseudomonadota</taxon>
        <taxon>Betaproteobacteria</taxon>
        <taxon>Nitrosomonadales</taxon>
        <taxon>Sterolibacteriaceae</taxon>
        <taxon>Rugosibacter</taxon>
    </lineage>
</organism>
<gene>
    <name evidence="2" type="ORF">PG1C_06030</name>
</gene>